<evidence type="ECO:0000313" key="3">
    <source>
        <dbReference type="Proteomes" id="UP001437256"/>
    </source>
</evidence>
<reference evidence="2 3" key="1">
    <citation type="submission" date="2024-05" db="EMBL/GenBank/DDBJ databases">
        <title>A draft genome resource for the thread blight pathogen Marasmius tenuissimus strain MS-2.</title>
        <authorList>
            <person name="Yulfo-Soto G.E."/>
            <person name="Baruah I.K."/>
            <person name="Amoako-Attah I."/>
            <person name="Bukari Y."/>
            <person name="Meinhardt L.W."/>
            <person name="Bailey B.A."/>
            <person name="Cohen S.P."/>
        </authorList>
    </citation>
    <scope>NUCLEOTIDE SEQUENCE [LARGE SCALE GENOMIC DNA]</scope>
    <source>
        <strain evidence="2 3">MS-2</strain>
    </source>
</reference>
<feature type="region of interest" description="Disordered" evidence="1">
    <location>
        <begin position="1"/>
        <end position="63"/>
    </location>
</feature>
<dbReference type="EMBL" id="JBBXMP010000011">
    <property type="protein sequence ID" value="KAL0069608.1"/>
    <property type="molecule type" value="Genomic_DNA"/>
</dbReference>
<comment type="caution">
    <text evidence="2">The sequence shown here is derived from an EMBL/GenBank/DDBJ whole genome shotgun (WGS) entry which is preliminary data.</text>
</comment>
<gene>
    <name evidence="2" type="ORF">AAF712_003266</name>
</gene>
<evidence type="ECO:0000256" key="1">
    <source>
        <dbReference type="SAM" id="MobiDB-lite"/>
    </source>
</evidence>
<sequence>MRREEDDLETLDEFIEMQQKEKHANSTGGSNAPPLRGVLSNNVISERSDRSPVDPSPDAIEDDGIPVCFITEGENDMNPGYEIIPEALDNVDLSKGLFTRNEGEGGVFREERVQEVL</sequence>
<name>A0ABR3A7L9_9AGAR</name>
<organism evidence="2 3">
    <name type="scientific">Marasmius tenuissimus</name>
    <dbReference type="NCBI Taxonomy" id="585030"/>
    <lineage>
        <taxon>Eukaryota</taxon>
        <taxon>Fungi</taxon>
        <taxon>Dikarya</taxon>
        <taxon>Basidiomycota</taxon>
        <taxon>Agaricomycotina</taxon>
        <taxon>Agaricomycetes</taxon>
        <taxon>Agaricomycetidae</taxon>
        <taxon>Agaricales</taxon>
        <taxon>Marasmiineae</taxon>
        <taxon>Marasmiaceae</taxon>
        <taxon>Marasmius</taxon>
    </lineage>
</organism>
<keyword evidence="3" id="KW-1185">Reference proteome</keyword>
<dbReference type="Proteomes" id="UP001437256">
    <property type="component" value="Unassembled WGS sequence"/>
</dbReference>
<protein>
    <submittedName>
        <fullName evidence="2">Uncharacterized protein</fullName>
    </submittedName>
</protein>
<accession>A0ABR3A7L9</accession>
<proteinExistence type="predicted"/>
<feature type="compositionally biased region" description="Acidic residues" evidence="1">
    <location>
        <begin position="1"/>
        <end position="15"/>
    </location>
</feature>
<evidence type="ECO:0000313" key="2">
    <source>
        <dbReference type="EMBL" id="KAL0069608.1"/>
    </source>
</evidence>